<dbReference type="RefSeq" id="WP_074721252.1">
    <property type="nucleotide sequence ID" value="NZ_CBCRVS010000001.1"/>
</dbReference>
<organism evidence="2 3">
    <name type="scientific">Flavobacterium frigoris</name>
    <dbReference type="NCBI Taxonomy" id="229204"/>
    <lineage>
        <taxon>Bacteria</taxon>
        <taxon>Pseudomonadati</taxon>
        <taxon>Bacteroidota</taxon>
        <taxon>Flavobacteriia</taxon>
        <taxon>Flavobacteriales</taxon>
        <taxon>Flavobacteriaceae</taxon>
        <taxon>Flavobacterium</taxon>
    </lineage>
</organism>
<name>A0A1H9F065_FLAFI</name>
<evidence type="ECO:0000313" key="3">
    <source>
        <dbReference type="Proteomes" id="UP000183658"/>
    </source>
</evidence>
<protein>
    <submittedName>
        <fullName evidence="2">Uncharacterized protein</fullName>
    </submittedName>
</protein>
<evidence type="ECO:0000256" key="1">
    <source>
        <dbReference type="SAM" id="SignalP"/>
    </source>
</evidence>
<dbReference type="Proteomes" id="UP000183658">
    <property type="component" value="Unassembled WGS sequence"/>
</dbReference>
<dbReference type="EMBL" id="FOFZ01000002">
    <property type="protein sequence ID" value="SEQ31370.1"/>
    <property type="molecule type" value="Genomic_DNA"/>
</dbReference>
<gene>
    <name evidence="2" type="ORF">SAMN05444355_10246</name>
</gene>
<feature type="chain" id="PRO_5010282057" evidence="1">
    <location>
        <begin position="21"/>
        <end position="173"/>
    </location>
</feature>
<keyword evidence="1" id="KW-0732">Signal</keyword>
<accession>A0A1H9F065</accession>
<dbReference type="AlphaFoldDB" id="A0A1H9F065"/>
<keyword evidence="3" id="KW-1185">Reference proteome</keyword>
<feature type="signal peptide" evidence="1">
    <location>
        <begin position="1"/>
        <end position="20"/>
    </location>
</feature>
<dbReference type="OrthoDB" id="1342983at2"/>
<evidence type="ECO:0000313" key="2">
    <source>
        <dbReference type="EMBL" id="SEQ31370.1"/>
    </source>
</evidence>
<proteinExistence type="predicted"/>
<reference evidence="3" key="1">
    <citation type="submission" date="2016-10" db="EMBL/GenBank/DDBJ databases">
        <authorList>
            <person name="Varghese N."/>
            <person name="Submissions S."/>
        </authorList>
    </citation>
    <scope>NUCLEOTIDE SEQUENCE [LARGE SCALE GENOMIC DNA]</scope>
    <source>
        <strain evidence="3">DSM 15719</strain>
    </source>
</reference>
<sequence length="173" mass="19333">MKNLYSTLFLIFSCITISQAQSNNITSSNPFPTLSTLTTWATYNSQTKFDLEIRALGFTFEEKTAATATTSYTYIRKTAVSNINYTDRIVYKIANNNSASIISLVTASTDLVSFYTPQLMSYKSMKCENEMAKDAKTTCSCFENAKFSIDICDERVKLSMGDGNTYFLSVAIK</sequence>